<keyword evidence="7" id="KW-0498">Mitosis</keyword>
<dbReference type="PANTHER" id="PTHR22706">
    <property type="entry name" value="ASSEMBLY FACTOR FOR SPINDLE MICROTUBULES"/>
    <property type="match status" value="1"/>
</dbReference>
<dbReference type="InterPro" id="IPR036872">
    <property type="entry name" value="CH_dom_sf"/>
</dbReference>
<dbReference type="GO" id="GO:0007051">
    <property type="term" value="P:spindle organization"/>
    <property type="evidence" value="ECO:0007669"/>
    <property type="project" value="TreeGrafter"/>
</dbReference>
<dbReference type="GO" id="GO:0005737">
    <property type="term" value="C:cytoplasm"/>
    <property type="evidence" value="ECO:0007669"/>
    <property type="project" value="UniProtKB-SubCell"/>
</dbReference>
<dbReference type="GO" id="GO:0005634">
    <property type="term" value="C:nucleus"/>
    <property type="evidence" value="ECO:0007669"/>
    <property type="project" value="UniProtKB-SubCell"/>
</dbReference>
<accession>A0A7R9GX64</accession>
<evidence type="ECO:0000313" key="13">
    <source>
        <dbReference type="EMBL" id="CAD7400031.1"/>
    </source>
</evidence>
<dbReference type="PANTHER" id="PTHR22706:SF1">
    <property type="entry name" value="ASSEMBLY FACTOR FOR SPINDLE MICROTUBULES"/>
    <property type="match status" value="1"/>
</dbReference>
<dbReference type="Pfam" id="PF00612">
    <property type="entry name" value="IQ"/>
    <property type="match status" value="12"/>
</dbReference>
<keyword evidence="6" id="KW-0677">Repeat</keyword>
<evidence type="ECO:0000259" key="12">
    <source>
        <dbReference type="PROSITE" id="PS50021"/>
    </source>
</evidence>
<dbReference type="SUPFAM" id="SSF52540">
    <property type="entry name" value="P-loop containing nucleoside triphosphate hydrolases"/>
    <property type="match status" value="3"/>
</dbReference>
<dbReference type="GO" id="GO:0000278">
    <property type="term" value="P:mitotic cell cycle"/>
    <property type="evidence" value="ECO:0007669"/>
    <property type="project" value="TreeGrafter"/>
</dbReference>
<dbReference type="SMART" id="SM00015">
    <property type="entry name" value="IQ"/>
    <property type="match status" value="17"/>
</dbReference>
<dbReference type="PROSITE" id="PS50096">
    <property type="entry name" value="IQ"/>
    <property type="match status" value="13"/>
</dbReference>
<dbReference type="InterPro" id="IPR000048">
    <property type="entry name" value="IQ_motif_EF-hand-BS"/>
</dbReference>
<keyword evidence="11" id="KW-0131">Cell cycle</keyword>
<reference evidence="13" key="1">
    <citation type="submission" date="2020-11" db="EMBL/GenBank/DDBJ databases">
        <authorList>
            <person name="Tran Van P."/>
        </authorList>
    </citation>
    <scope>NUCLEOTIDE SEQUENCE</scope>
</reference>
<name>A0A7R9GX64_TIMPO</name>
<evidence type="ECO:0000256" key="6">
    <source>
        <dbReference type="ARBA" id="ARBA00022737"/>
    </source>
</evidence>
<dbReference type="InterPro" id="IPR001715">
    <property type="entry name" value="CH_dom"/>
</dbReference>
<dbReference type="Pfam" id="PF00307">
    <property type="entry name" value="CH"/>
    <property type="match status" value="1"/>
</dbReference>
<dbReference type="Gene3D" id="1.20.5.190">
    <property type="match status" value="8"/>
</dbReference>
<evidence type="ECO:0000256" key="5">
    <source>
        <dbReference type="ARBA" id="ARBA00022618"/>
    </source>
</evidence>
<evidence type="ECO:0000256" key="7">
    <source>
        <dbReference type="ARBA" id="ARBA00022776"/>
    </source>
</evidence>
<evidence type="ECO:0000256" key="10">
    <source>
        <dbReference type="ARBA" id="ARBA00023242"/>
    </source>
</evidence>
<dbReference type="Gene3D" id="1.10.418.10">
    <property type="entry name" value="Calponin-like domain"/>
    <property type="match status" value="1"/>
</dbReference>
<dbReference type="AlphaFoldDB" id="A0A7R9GX64"/>
<keyword evidence="3" id="KW-0963">Cytoplasm</keyword>
<dbReference type="SMART" id="SM00033">
    <property type="entry name" value="CH"/>
    <property type="match status" value="1"/>
</dbReference>
<organism evidence="13">
    <name type="scientific">Timema poppense</name>
    <name type="common">Walking stick</name>
    <dbReference type="NCBI Taxonomy" id="170557"/>
    <lineage>
        <taxon>Eukaryota</taxon>
        <taxon>Metazoa</taxon>
        <taxon>Ecdysozoa</taxon>
        <taxon>Arthropoda</taxon>
        <taxon>Hexapoda</taxon>
        <taxon>Insecta</taxon>
        <taxon>Pterygota</taxon>
        <taxon>Neoptera</taxon>
        <taxon>Polyneoptera</taxon>
        <taxon>Phasmatodea</taxon>
        <taxon>Timematodea</taxon>
        <taxon>Timematoidea</taxon>
        <taxon>Timematidae</taxon>
        <taxon>Timema</taxon>
    </lineage>
</organism>
<evidence type="ECO:0000256" key="1">
    <source>
        <dbReference type="ARBA" id="ARBA00004123"/>
    </source>
</evidence>
<dbReference type="GO" id="GO:0005516">
    <property type="term" value="F:calmodulin binding"/>
    <property type="evidence" value="ECO:0007669"/>
    <property type="project" value="UniProtKB-KW"/>
</dbReference>
<keyword evidence="4" id="KW-0597">Phosphoprotein</keyword>
<dbReference type="SUPFAM" id="SSF47576">
    <property type="entry name" value="Calponin-homology domain, CH-domain"/>
    <property type="match status" value="1"/>
</dbReference>
<evidence type="ECO:0000256" key="4">
    <source>
        <dbReference type="ARBA" id="ARBA00022553"/>
    </source>
</evidence>
<dbReference type="GO" id="GO:0051301">
    <property type="term" value="P:cell division"/>
    <property type="evidence" value="ECO:0007669"/>
    <property type="project" value="UniProtKB-KW"/>
</dbReference>
<evidence type="ECO:0000256" key="2">
    <source>
        <dbReference type="ARBA" id="ARBA00004496"/>
    </source>
</evidence>
<dbReference type="CDD" id="cd23767">
    <property type="entry name" value="IQCD"/>
    <property type="match status" value="8"/>
</dbReference>
<keyword evidence="5" id="KW-0132">Cell division</keyword>
<protein>
    <recommendedName>
        <fullName evidence="12">Calponin-homology (CH) domain-containing protein</fullName>
    </recommendedName>
</protein>
<evidence type="ECO:0000256" key="3">
    <source>
        <dbReference type="ARBA" id="ARBA00022490"/>
    </source>
</evidence>
<evidence type="ECO:0000256" key="11">
    <source>
        <dbReference type="ARBA" id="ARBA00023306"/>
    </source>
</evidence>
<dbReference type="CDD" id="cd21223">
    <property type="entry name" value="CH_ASPM_rpt1"/>
    <property type="match status" value="1"/>
</dbReference>
<gene>
    <name evidence="13" type="ORF">TPSB3V08_LOCUS2428</name>
</gene>
<evidence type="ECO:0000256" key="9">
    <source>
        <dbReference type="ARBA" id="ARBA00023054"/>
    </source>
</evidence>
<dbReference type="InterPro" id="IPR027417">
    <property type="entry name" value="P-loop_NTPase"/>
</dbReference>
<proteinExistence type="predicted"/>
<dbReference type="GO" id="GO:0000922">
    <property type="term" value="C:spindle pole"/>
    <property type="evidence" value="ECO:0007669"/>
    <property type="project" value="TreeGrafter"/>
</dbReference>
<dbReference type="PROSITE" id="PS50021">
    <property type="entry name" value="CH"/>
    <property type="match status" value="1"/>
</dbReference>
<dbReference type="InterPro" id="IPR051185">
    <property type="entry name" value="ASPM"/>
</dbReference>
<evidence type="ECO:0000256" key="8">
    <source>
        <dbReference type="ARBA" id="ARBA00022860"/>
    </source>
</evidence>
<feature type="domain" description="Calponin-homology (CH)" evidence="12">
    <location>
        <begin position="274"/>
        <end position="406"/>
    </location>
</feature>
<keyword evidence="10" id="KW-0539">Nucleus</keyword>
<dbReference type="EMBL" id="OD000962">
    <property type="protein sequence ID" value="CAD7400031.1"/>
    <property type="molecule type" value="Genomic_DNA"/>
</dbReference>
<dbReference type="GO" id="GO:0051295">
    <property type="term" value="P:establishment of meiotic spindle localization"/>
    <property type="evidence" value="ECO:0007669"/>
    <property type="project" value="TreeGrafter"/>
</dbReference>
<keyword evidence="8" id="KW-0112">Calmodulin-binding</keyword>
<keyword evidence="9" id="KW-0175">Coiled coil</keyword>
<comment type="subcellular location">
    <subcellularLocation>
        <location evidence="2">Cytoplasm</location>
    </subcellularLocation>
    <subcellularLocation>
        <location evidence="1">Nucleus</location>
    </subcellularLocation>
</comment>
<dbReference type="FunFam" id="1.10.418.10:FF:000051">
    <property type="entry name" value="Abnormal spindle-like microcephaly-associated protein homolog"/>
    <property type="match status" value="1"/>
</dbReference>
<sequence length="1037" mass="121216">MLTRVGGFPCTTCSPTLRLAQGLCRSSYTERFSTTTPPYKSSFGVKRLPSLQKDESGCLPIASKPTRNSWMESTTGWVGYLVNIAELWEKSCRSKDLTLAPSREVVSSLYNTNHRLDALRHAACTIFRSAPVLEVLAKVSGHIENKRLAIRSEIKLSKDVGLKRHVLELLLSYNPLWLRLGLEAVYGETIPLHSNSDMVGLATFIKNRLLSNPNIVRTHSHPSIRHIFTQGYEEAMHNFTLEKFLYLVFFLDQAKTRKLIAHDPCLFCKNSNFKSSKKMLLEFSREFLAGMGNIIKHLGSLGYHVSHEQTFLDEFDYAVTSLTTDLRDGIRLTRVMEIILQDYSLSVKLRTPPISILQKIHNVDVALSALHKAGFQLSCDIAAKDIVEGHKEKTLSLLWQLIYKFRAPLFTRSANIIQDWWRRTNLKREITRRIKLRHNTAAETIQAFWRGYCARKHAQAMKAELTRACTVIQRSFKEYQRKKTRQIELIRETAAVTIQSFWRGYCARKIARARKEEINYQIELHHEISALTIQTFWRGYSARKNARAMKEELTQACTILQRFFRAYQRKKTCRIEFRRATAALTIQTFWRGYCARKHVQAMKKEMAYQIELRRETAALIIQTLWRGYCAWKHVRSMKKEMAYQIELRRETAALIIQTFWRGYFARKHVRAMKKEIAYQIELHQETAALTIQTFWRGYCARKHVRAMKKEIAYQIELCRETAALTIQTFWRGYCARKHVRSMKKEIAYQIELCRETAALTIQRFWRGYCARKHARAMKKEIAYQIELHQETAALTIQTFWRGYCARKHVRAMKKEIVYQLELFRETAALIIQTFWRGYCARKHARAMKAELTLACTVIQRFFRAHQREKTRQIELRHTSAAFTIQTLWRAYQSRKHFQKKKEEHACVLIQKLWRGYTVRKSCKVLRLVTKIQNPCLSLRYRFDKSIELLESKCSVGDLWRVLINLDTVTQLSHTLCKEASERRLADRLCAILESGNRSSAYTHIYETATKILINLVVDPVASEIMFQVRAIIAFNED</sequence>